<dbReference type="EMBL" id="FOMX01000037">
    <property type="protein sequence ID" value="SFF23807.1"/>
    <property type="molecule type" value="Genomic_DNA"/>
</dbReference>
<gene>
    <name evidence="1" type="ORF">SAMN02745121_07667</name>
</gene>
<dbReference type="Proteomes" id="UP000199400">
    <property type="component" value="Unassembled WGS sequence"/>
</dbReference>
<organism evidence="1 2">
    <name type="scientific">Nannocystis exedens</name>
    <dbReference type="NCBI Taxonomy" id="54"/>
    <lineage>
        <taxon>Bacteria</taxon>
        <taxon>Pseudomonadati</taxon>
        <taxon>Myxococcota</taxon>
        <taxon>Polyangia</taxon>
        <taxon>Nannocystales</taxon>
        <taxon>Nannocystaceae</taxon>
        <taxon>Nannocystis</taxon>
    </lineage>
</organism>
<name>A0A1I2H4A3_9BACT</name>
<proteinExistence type="predicted"/>
<keyword evidence="2" id="KW-1185">Reference proteome</keyword>
<evidence type="ECO:0000313" key="1">
    <source>
        <dbReference type="EMBL" id="SFF23807.1"/>
    </source>
</evidence>
<protein>
    <submittedName>
        <fullName evidence="1">Uncharacterized protein</fullName>
    </submittedName>
</protein>
<reference evidence="2" key="1">
    <citation type="submission" date="2016-10" db="EMBL/GenBank/DDBJ databases">
        <authorList>
            <person name="Varghese N."/>
            <person name="Submissions S."/>
        </authorList>
    </citation>
    <scope>NUCLEOTIDE SEQUENCE [LARGE SCALE GENOMIC DNA]</scope>
    <source>
        <strain evidence="2">ATCC 25963</strain>
    </source>
</reference>
<dbReference type="STRING" id="54.SAMN02745121_07667"/>
<accession>A0A1I2H4A3</accession>
<dbReference type="AlphaFoldDB" id="A0A1I2H4A3"/>
<evidence type="ECO:0000313" key="2">
    <source>
        <dbReference type="Proteomes" id="UP000199400"/>
    </source>
</evidence>
<sequence length="83" mass="8871">MSLRPAALLLLALFARGEEPPPAAGDEGASPLTAPTLLAAAPERFVARRDTIDDLAVPKAISRASAARDWHTRRKCRAACPWP</sequence>